<comment type="subunit">
    <text evidence="3 13">Homodimer.</text>
</comment>
<dbReference type="Pfam" id="PF01336">
    <property type="entry name" value="tRNA_anti-codon"/>
    <property type="match status" value="1"/>
</dbReference>
<dbReference type="Gene3D" id="2.40.50.140">
    <property type="entry name" value="Nucleic acid-binding proteins"/>
    <property type="match status" value="1"/>
</dbReference>
<dbReference type="FunFam" id="3.30.930.10:FF:000001">
    <property type="entry name" value="Lysine--tRNA ligase"/>
    <property type="match status" value="1"/>
</dbReference>
<keyword evidence="7 13" id="KW-0547">Nucleotide-binding</keyword>
<name>A0A6I4RXJ2_FRATU</name>
<evidence type="ECO:0000256" key="12">
    <source>
        <dbReference type="ARBA" id="ARBA00048573"/>
    </source>
</evidence>
<dbReference type="InterPro" id="IPR044136">
    <property type="entry name" value="Lys-tRNA-ligase_II_N"/>
</dbReference>
<evidence type="ECO:0000256" key="13">
    <source>
        <dbReference type="HAMAP-Rule" id="MF_00252"/>
    </source>
</evidence>
<sequence>MGLLIANVQQIITGFKMSSKLKDLIKITIKEYLEANDITVKDAIRGKIREQISEFLGEVSDINEQVKEQISALVKKHVTELQESSQIALRKEKLKTLAQQNNGISHPNSFRRNAVAIELHDRYADKTKQELEELDNKQQYSLTGRVVLRRVMGKASFITLQDYTGRIQVYLKKSDLPDGQYETFKNLCDLGDIVGITGTMFKTNTGELSVEANHFEILTKAIRPLPDKFHGLADQEMRYRQRYVDLITNEKAREVFKVRSKVVSFIRNYFDRLDFMEVETPMMHVLQGGAAAKPFKTHHNALDMPLYLRIAPELYLKRLVVGGFERVYEINRNFRNEGVSSRHNPEFTMLEFYMAYADYNDLMDLTEDMLSKLVQEVIGSEILEYGEYKINFGGKYERISMVDSIVKYNDDITKEDLVTFESAKKIAEKLKIKVEAYHELGHLINEIFEETVEHQLIQPTFITDYPAVVSPLARRQDGNPEFTDRFEFFIGAREVANGFSELNDAEDQAERFRKQVEAAASGDDEAMPYDKDYIRALEYGMPPTAGQGIGIDRLVMYLTNSQSIRDVILFPHMKPE</sequence>
<dbReference type="InterPro" id="IPR004365">
    <property type="entry name" value="NA-bd_OB_tRNA"/>
</dbReference>
<dbReference type="PANTHER" id="PTHR42918:SF15">
    <property type="entry name" value="LYSINE--TRNA LIGASE, CHLOROPLASTIC_MITOCHONDRIAL"/>
    <property type="match status" value="1"/>
</dbReference>
<dbReference type="EC" id="6.1.1.6" evidence="13"/>
<proteinExistence type="inferred from homology"/>
<dbReference type="PIRSF" id="PIRSF039101">
    <property type="entry name" value="LysRS2"/>
    <property type="match status" value="1"/>
</dbReference>
<evidence type="ECO:0000256" key="2">
    <source>
        <dbReference type="ARBA" id="ARBA00008226"/>
    </source>
</evidence>
<comment type="cofactor">
    <cofactor evidence="13 14">
        <name>Mg(2+)</name>
        <dbReference type="ChEBI" id="CHEBI:18420"/>
    </cofactor>
    <text evidence="13 14">Binds 3 Mg(2+) ions per subunit.</text>
</comment>
<comment type="subcellular location">
    <subcellularLocation>
        <location evidence="1 13">Cytoplasm</location>
    </subcellularLocation>
</comment>
<dbReference type="InterPro" id="IPR004364">
    <property type="entry name" value="Aa-tRNA-synt_II"/>
</dbReference>
<dbReference type="SUPFAM" id="SSF55681">
    <property type="entry name" value="Class II aaRS and biotin synthetases"/>
    <property type="match status" value="1"/>
</dbReference>
<feature type="domain" description="Aminoacyl-transfer RNA synthetases class-II family profile" evidence="15">
    <location>
        <begin position="256"/>
        <end position="575"/>
    </location>
</feature>
<dbReference type="GO" id="GO:0000287">
    <property type="term" value="F:magnesium ion binding"/>
    <property type="evidence" value="ECO:0007669"/>
    <property type="project" value="UniProtKB-UniRule"/>
</dbReference>
<dbReference type="Proteomes" id="UP000469081">
    <property type="component" value="Unassembled WGS sequence"/>
</dbReference>
<dbReference type="InterPro" id="IPR006195">
    <property type="entry name" value="aa-tRNA-synth_II"/>
</dbReference>
<keyword evidence="8 13" id="KW-0067">ATP-binding</keyword>
<reference evidence="16 17" key="1">
    <citation type="submission" date="2019-06" db="EMBL/GenBank/DDBJ databases">
        <title>Phylogeography and genetic diversity of Francisella tularensis subsp. holarctica in France (1947-2018).</title>
        <authorList>
            <person name="Kevin M."/>
            <person name="Madani N."/>
            <person name="Maurin M."/>
        </authorList>
    </citation>
    <scope>NUCLEOTIDE SEQUENCE [LARGE SCALE GENOMIC DNA]</scope>
    <source>
        <strain evidence="16 17">ATCC 15482</strain>
    </source>
</reference>
<accession>A0A6I4RXJ2</accession>
<comment type="catalytic activity">
    <reaction evidence="12 13 14">
        <text>tRNA(Lys) + L-lysine + ATP = L-lysyl-tRNA(Lys) + AMP + diphosphate</text>
        <dbReference type="Rhea" id="RHEA:20792"/>
        <dbReference type="Rhea" id="RHEA-COMP:9696"/>
        <dbReference type="Rhea" id="RHEA-COMP:9697"/>
        <dbReference type="ChEBI" id="CHEBI:30616"/>
        <dbReference type="ChEBI" id="CHEBI:32551"/>
        <dbReference type="ChEBI" id="CHEBI:33019"/>
        <dbReference type="ChEBI" id="CHEBI:78442"/>
        <dbReference type="ChEBI" id="CHEBI:78529"/>
        <dbReference type="ChEBI" id="CHEBI:456215"/>
        <dbReference type="EC" id="6.1.1.6"/>
    </reaction>
</comment>
<evidence type="ECO:0000256" key="4">
    <source>
        <dbReference type="ARBA" id="ARBA00022490"/>
    </source>
</evidence>
<dbReference type="GO" id="GO:0005524">
    <property type="term" value="F:ATP binding"/>
    <property type="evidence" value="ECO:0007669"/>
    <property type="project" value="UniProtKB-UniRule"/>
</dbReference>
<keyword evidence="6 13" id="KW-0479">Metal-binding</keyword>
<dbReference type="CDD" id="cd00775">
    <property type="entry name" value="LysRS_core"/>
    <property type="match status" value="1"/>
</dbReference>
<dbReference type="InterPro" id="IPR034762">
    <property type="entry name" value="Lys-tRNA-ligase_II_bac/euk"/>
</dbReference>
<dbReference type="NCBIfam" id="NF001756">
    <property type="entry name" value="PRK00484.1"/>
    <property type="match status" value="1"/>
</dbReference>
<dbReference type="GO" id="GO:0004824">
    <property type="term" value="F:lysine-tRNA ligase activity"/>
    <property type="evidence" value="ECO:0007669"/>
    <property type="project" value="UniProtKB-UniRule"/>
</dbReference>
<evidence type="ECO:0000256" key="11">
    <source>
        <dbReference type="ARBA" id="ARBA00023146"/>
    </source>
</evidence>
<feature type="binding site" evidence="13">
    <location>
        <position position="494"/>
    </location>
    <ligand>
        <name>Mg(2+)</name>
        <dbReference type="ChEBI" id="CHEBI:18420"/>
        <label>2</label>
    </ligand>
</feature>
<dbReference type="GO" id="GO:0000049">
    <property type="term" value="F:tRNA binding"/>
    <property type="evidence" value="ECO:0007669"/>
    <property type="project" value="TreeGrafter"/>
</dbReference>
<organism evidence="16 17">
    <name type="scientific">Francisella tularensis</name>
    <dbReference type="NCBI Taxonomy" id="263"/>
    <lineage>
        <taxon>Bacteria</taxon>
        <taxon>Pseudomonadati</taxon>
        <taxon>Pseudomonadota</taxon>
        <taxon>Gammaproteobacteria</taxon>
        <taxon>Thiotrichales</taxon>
        <taxon>Francisellaceae</taxon>
        <taxon>Francisella</taxon>
    </lineage>
</organism>
<dbReference type="FunFam" id="2.40.50.140:FF:000024">
    <property type="entry name" value="Lysine--tRNA ligase"/>
    <property type="match status" value="1"/>
</dbReference>
<evidence type="ECO:0000256" key="6">
    <source>
        <dbReference type="ARBA" id="ARBA00022723"/>
    </source>
</evidence>
<feature type="binding site" evidence="13">
    <location>
        <position position="487"/>
    </location>
    <ligand>
        <name>Mg(2+)</name>
        <dbReference type="ChEBI" id="CHEBI:18420"/>
        <label>1</label>
    </ligand>
</feature>
<evidence type="ECO:0000256" key="9">
    <source>
        <dbReference type="ARBA" id="ARBA00022842"/>
    </source>
</evidence>
<protein>
    <recommendedName>
        <fullName evidence="13">Lysine--tRNA ligase</fullName>
        <ecNumber evidence="13">6.1.1.6</ecNumber>
    </recommendedName>
    <alternativeName>
        <fullName evidence="13">Lysyl-tRNA synthetase</fullName>
        <shortName evidence="13">LysRS</shortName>
    </alternativeName>
</protein>
<evidence type="ECO:0000256" key="8">
    <source>
        <dbReference type="ARBA" id="ARBA00022840"/>
    </source>
</evidence>
<feature type="binding site" evidence="13">
    <location>
        <position position="494"/>
    </location>
    <ligand>
        <name>Mg(2+)</name>
        <dbReference type="ChEBI" id="CHEBI:18420"/>
        <label>1</label>
    </ligand>
</feature>
<dbReference type="InterPro" id="IPR012340">
    <property type="entry name" value="NA-bd_OB-fold"/>
</dbReference>
<dbReference type="PROSITE" id="PS50862">
    <property type="entry name" value="AA_TRNA_LIGASE_II"/>
    <property type="match status" value="1"/>
</dbReference>
<comment type="caution">
    <text evidence="16">The sequence shown here is derived from an EMBL/GenBank/DDBJ whole genome shotgun (WGS) entry which is preliminary data.</text>
</comment>
<dbReference type="AlphaFoldDB" id="A0A6I4RXJ2"/>
<keyword evidence="5 13" id="KW-0436">Ligase</keyword>
<dbReference type="HAMAP" id="MF_00252">
    <property type="entry name" value="Lys_tRNA_synth_class2"/>
    <property type="match status" value="1"/>
</dbReference>
<gene>
    <name evidence="13 16" type="primary">lysS</name>
    <name evidence="16" type="ORF">FNC33_04270</name>
</gene>
<dbReference type="Gene3D" id="3.30.930.10">
    <property type="entry name" value="Bira Bifunctional Protein, Domain 2"/>
    <property type="match status" value="1"/>
</dbReference>
<evidence type="ECO:0000256" key="3">
    <source>
        <dbReference type="ARBA" id="ARBA00011738"/>
    </source>
</evidence>
<evidence type="ECO:0000256" key="10">
    <source>
        <dbReference type="ARBA" id="ARBA00022917"/>
    </source>
</evidence>
<dbReference type="EMBL" id="VJEZ01000004">
    <property type="protein sequence ID" value="MWZ39763.1"/>
    <property type="molecule type" value="Genomic_DNA"/>
</dbReference>
<dbReference type="GO" id="GO:0042803">
    <property type="term" value="F:protein homodimerization activity"/>
    <property type="evidence" value="ECO:0007669"/>
    <property type="project" value="UniProtKB-ARBA"/>
</dbReference>
<dbReference type="Pfam" id="PF00152">
    <property type="entry name" value="tRNA-synt_2"/>
    <property type="match status" value="1"/>
</dbReference>
<evidence type="ECO:0000256" key="14">
    <source>
        <dbReference type="RuleBase" id="RU000336"/>
    </source>
</evidence>
<evidence type="ECO:0000256" key="7">
    <source>
        <dbReference type="ARBA" id="ARBA00022741"/>
    </source>
</evidence>
<evidence type="ECO:0000313" key="17">
    <source>
        <dbReference type="Proteomes" id="UP000469081"/>
    </source>
</evidence>
<dbReference type="InterPro" id="IPR045864">
    <property type="entry name" value="aa-tRNA-synth_II/BPL/LPL"/>
</dbReference>
<dbReference type="GO" id="GO:0006430">
    <property type="term" value="P:lysyl-tRNA aminoacylation"/>
    <property type="evidence" value="ECO:0007669"/>
    <property type="project" value="UniProtKB-UniRule"/>
</dbReference>
<dbReference type="PANTHER" id="PTHR42918">
    <property type="entry name" value="LYSYL-TRNA SYNTHETASE"/>
    <property type="match status" value="1"/>
</dbReference>
<dbReference type="CDD" id="cd04322">
    <property type="entry name" value="LysRS_N"/>
    <property type="match status" value="1"/>
</dbReference>
<dbReference type="SUPFAM" id="SSF50249">
    <property type="entry name" value="Nucleic acid-binding proteins"/>
    <property type="match status" value="1"/>
</dbReference>
<dbReference type="NCBIfam" id="TIGR00499">
    <property type="entry name" value="lysS_bact"/>
    <property type="match status" value="1"/>
</dbReference>
<keyword evidence="11 13" id="KW-0030">Aminoacyl-tRNA synthetase</keyword>
<evidence type="ECO:0000256" key="5">
    <source>
        <dbReference type="ARBA" id="ARBA00022598"/>
    </source>
</evidence>
<evidence type="ECO:0000313" key="16">
    <source>
        <dbReference type="EMBL" id="MWZ39763.1"/>
    </source>
</evidence>
<keyword evidence="10 13" id="KW-0648">Protein biosynthesis</keyword>
<comment type="similarity">
    <text evidence="2 13">Belongs to the class-II aminoacyl-tRNA synthetase family.</text>
</comment>
<evidence type="ECO:0000259" key="15">
    <source>
        <dbReference type="PROSITE" id="PS50862"/>
    </source>
</evidence>
<dbReference type="InterPro" id="IPR018149">
    <property type="entry name" value="Lys-tRNA-synth_II_C"/>
</dbReference>
<dbReference type="GO" id="GO:0005829">
    <property type="term" value="C:cytosol"/>
    <property type="evidence" value="ECO:0007669"/>
    <property type="project" value="TreeGrafter"/>
</dbReference>
<dbReference type="PRINTS" id="PR00982">
    <property type="entry name" value="TRNASYNTHLYS"/>
</dbReference>
<dbReference type="InterPro" id="IPR002313">
    <property type="entry name" value="Lys-tRNA-ligase_II"/>
</dbReference>
<keyword evidence="4 13" id="KW-0963">Cytoplasm</keyword>
<evidence type="ECO:0000256" key="1">
    <source>
        <dbReference type="ARBA" id="ARBA00004496"/>
    </source>
</evidence>
<keyword evidence="9 13" id="KW-0460">Magnesium</keyword>